<evidence type="ECO:0000256" key="1">
    <source>
        <dbReference type="SAM" id="MobiDB-lite"/>
    </source>
</evidence>
<keyword evidence="3" id="KW-1185">Reference proteome</keyword>
<name>A0A317XL77_9BASI</name>
<protein>
    <submittedName>
        <fullName evidence="2">Uncharacterized protein</fullName>
    </submittedName>
</protein>
<proteinExistence type="predicted"/>
<dbReference type="InParanoid" id="A0A317XL77"/>
<feature type="compositionally biased region" description="Basic residues" evidence="1">
    <location>
        <begin position="150"/>
        <end position="160"/>
    </location>
</feature>
<evidence type="ECO:0000313" key="3">
    <source>
        <dbReference type="Proteomes" id="UP000246740"/>
    </source>
</evidence>
<evidence type="ECO:0000313" key="2">
    <source>
        <dbReference type="EMBL" id="PWY98811.1"/>
    </source>
</evidence>
<dbReference type="EMBL" id="KZ819197">
    <property type="protein sequence ID" value="PWY98811.1"/>
    <property type="molecule type" value="Genomic_DNA"/>
</dbReference>
<accession>A0A317XL77</accession>
<gene>
    <name evidence="2" type="ORF">BCV70DRAFT_28376</name>
</gene>
<dbReference type="AlphaFoldDB" id="A0A317XL77"/>
<dbReference type="Proteomes" id="UP000246740">
    <property type="component" value="Unassembled WGS sequence"/>
</dbReference>
<feature type="compositionally biased region" description="Low complexity" evidence="1">
    <location>
        <begin position="122"/>
        <end position="138"/>
    </location>
</feature>
<organism evidence="2 3">
    <name type="scientific">Testicularia cyperi</name>
    <dbReference type="NCBI Taxonomy" id="1882483"/>
    <lineage>
        <taxon>Eukaryota</taxon>
        <taxon>Fungi</taxon>
        <taxon>Dikarya</taxon>
        <taxon>Basidiomycota</taxon>
        <taxon>Ustilaginomycotina</taxon>
        <taxon>Ustilaginomycetes</taxon>
        <taxon>Ustilaginales</taxon>
        <taxon>Anthracoideaceae</taxon>
        <taxon>Testicularia</taxon>
    </lineage>
</organism>
<reference evidence="2 3" key="1">
    <citation type="journal article" date="2018" name="Mol. Biol. Evol.">
        <title>Broad Genomic Sampling Reveals a Smut Pathogenic Ancestry of the Fungal Clade Ustilaginomycotina.</title>
        <authorList>
            <person name="Kijpornyongpan T."/>
            <person name="Mondo S.J."/>
            <person name="Barry K."/>
            <person name="Sandor L."/>
            <person name="Lee J."/>
            <person name="Lipzen A."/>
            <person name="Pangilinan J."/>
            <person name="LaButti K."/>
            <person name="Hainaut M."/>
            <person name="Henrissat B."/>
            <person name="Grigoriev I.V."/>
            <person name="Spatafora J.W."/>
            <person name="Aime M.C."/>
        </authorList>
    </citation>
    <scope>NUCLEOTIDE SEQUENCE [LARGE SCALE GENOMIC DNA]</scope>
    <source>
        <strain evidence="2 3">MCA 3645</strain>
    </source>
</reference>
<sequence>MPGDGDGPLLGPRELTCLAWRVCSVLICSGLNCRSRQARRSCLAAHSNRKQAGRRRCDRRALSPPLPSPLLPLSSGAADRPMPPLPNINIIHHLLLPATLTSSIRYWLSLYHILSPTGTPATFRSPSSSTTSPSTRFTYPLSSHGFPRPAPRRPLSRKRNPPLSTTLTSLRLAERFISHPQPSGSDFIAVA</sequence>
<feature type="region of interest" description="Disordered" evidence="1">
    <location>
        <begin position="120"/>
        <end position="163"/>
    </location>
</feature>